<dbReference type="Gene3D" id="3.40.50.300">
    <property type="entry name" value="P-loop containing nucleotide triphosphate hydrolases"/>
    <property type="match status" value="2"/>
</dbReference>
<evidence type="ECO:0000256" key="5">
    <source>
        <dbReference type="ARBA" id="ARBA00023125"/>
    </source>
</evidence>
<feature type="domain" description="SMC hinge" evidence="7">
    <location>
        <begin position="519"/>
        <end position="638"/>
    </location>
</feature>
<keyword evidence="5 6" id="KW-0238">DNA-binding</keyword>
<dbReference type="SMART" id="SM00968">
    <property type="entry name" value="SMC_hinge"/>
    <property type="match status" value="1"/>
</dbReference>
<protein>
    <recommendedName>
        <fullName evidence="6">Chromosome partition protein Smc</fullName>
    </recommendedName>
</protein>
<dbReference type="InterPro" id="IPR011890">
    <property type="entry name" value="SMC_prok"/>
</dbReference>
<feature type="coiled-coil region" evidence="6">
    <location>
        <begin position="234"/>
        <end position="366"/>
    </location>
</feature>
<comment type="function">
    <text evidence="6">Required for chromosome condensation and partitioning.</text>
</comment>
<accession>A0ABT0VFR5</accession>
<dbReference type="InterPro" id="IPR010935">
    <property type="entry name" value="SMC_hinge"/>
</dbReference>
<organism evidence="8 9">
    <name type="scientific">Periweissella beninensis</name>
    <dbReference type="NCBI Taxonomy" id="504936"/>
    <lineage>
        <taxon>Bacteria</taxon>
        <taxon>Bacillati</taxon>
        <taxon>Bacillota</taxon>
        <taxon>Bacilli</taxon>
        <taxon>Lactobacillales</taxon>
        <taxon>Lactobacillaceae</taxon>
        <taxon>Periweissella</taxon>
    </lineage>
</organism>
<dbReference type="NCBIfam" id="TIGR02168">
    <property type="entry name" value="SMC_prok_B"/>
    <property type="match status" value="1"/>
</dbReference>
<dbReference type="Pfam" id="PF02463">
    <property type="entry name" value="SMC_N"/>
    <property type="match status" value="2"/>
</dbReference>
<dbReference type="SUPFAM" id="SSF52540">
    <property type="entry name" value="P-loop containing nucleoside triphosphate hydrolases"/>
    <property type="match status" value="1"/>
</dbReference>
<keyword evidence="2 6" id="KW-0547">Nucleotide-binding</keyword>
<reference evidence="8" key="1">
    <citation type="submission" date="2021-04" db="EMBL/GenBank/DDBJ databases">
        <title>Taxonomic assessment of Weissella genus.</title>
        <authorList>
            <person name="Fanelli F."/>
            <person name="Chieffi D."/>
            <person name="Dell'Aquila A."/>
            <person name="Gyu-Sung C."/>
            <person name="Franz C.M.A.P."/>
            <person name="Fusco V."/>
        </authorList>
    </citation>
    <scope>NUCLEOTIDE SEQUENCE</scope>
    <source>
        <strain evidence="8">LMG 25373</strain>
    </source>
</reference>
<keyword evidence="3 6" id="KW-0067">ATP-binding</keyword>
<comment type="similarity">
    <text evidence="6">Belongs to the SMC family.</text>
</comment>
<dbReference type="PANTHER" id="PTHR43977">
    <property type="entry name" value="STRUCTURAL MAINTENANCE OF CHROMOSOMES PROTEIN 3"/>
    <property type="match status" value="1"/>
</dbReference>
<dbReference type="EMBL" id="JAGMVS010000037">
    <property type="protein sequence ID" value="MCM2436460.1"/>
    <property type="molecule type" value="Genomic_DNA"/>
</dbReference>
<dbReference type="HAMAP" id="MF_01894">
    <property type="entry name" value="Smc_prok"/>
    <property type="match status" value="1"/>
</dbReference>
<keyword evidence="9" id="KW-1185">Reference proteome</keyword>
<evidence type="ECO:0000313" key="9">
    <source>
        <dbReference type="Proteomes" id="UP001057481"/>
    </source>
</evidence>
<feature type="coiled-coil region" evidence="6">
    <location>
        <begin position="785"/>
        <end position="847"/>
    </location>
</feature>
<comment type="caution">
    <text evidence="6">Lacks conserved residue(s) required for the propagation of feature annotation.</text>
</comment>
<dbReference type="Pfam" id="PF06470">
    <property type="entry name" value="SMC_hinge"/>
    <property type="match status" value="1"/>
</dbReference>
<dbReference type="Proteomes" id="UP001057481">
    <property type="component" value="Unassembled WGS sequence"/>
</dbReference>
<dbReference type="InterPro" id="IPR036277">
    <property type="entry name" value="SMC_hinge_sf"/>
</dbReference>
<evidence type="ECO:0000256" key="1">
    <source>
        <dbReference type="ARBA" id="ARBA00022490"/>
    </source>
</evidence>
<comment type="subunit">
    <text evidence="6">Homodimer.</text>
</comment>
<sequence>MKLKSLEISGFKSFADKTKIEFKPGMTGIVGPNGVGKSNIIEALRWAMGEQSAKGLRGEKMQDVIFGGTDKRNPLNRAEVSVVFDNTDHYLKANWSEIKITRKLYRTGESLYQLNGQDARLRDIIDLFMDTGLGKESFSIISQGRVEEIFNSKPSDRRAIVEEVAGVYKYKQNKERAEKELKQTQANLERIQDIFMEVSQRIEPLEQQATIAKDYLQQKEQFEQLDKIYVATDILNAKQELKDVQQTLQRINSESTAKQIEIEKVKFDLKNQKEILVQTQRTKEQQQQQYFEYSQQIERLHGLQNVNAQRDENQHETQQQLQEQLKEAKDQLKNKRIIIDDNQNKINDLTDSIANLTNEIATLTSQTPATRITMLNENLSQRQSEYVELIKQQATLLAKKEELSKVANFSQTDTKDAFDQLAILGPKIILNKKQLGELSLKIQDVINENTQIEAQLAVLKNNIKNNTQQEYELRNSWYDGLAIMKQAQVRLEALKQLDDDYSDFFQGVKNLLNKRDKFANLIGPVAEVIKVDSKYSKAIETSLGPTLQHILVEDDVSATKIVKYLTHNRLGRVTLLPLNVIQGRSLSDSQLQKLQTTPGFIAVANQLVVTQQEYQKVIDNLLGTTLIATDIETALIIAQVINYRSKVVTLDGQVINSGGAITGGRQRNEQTGLLAQKAEVVRLADALKTMKFESAKREEKLSRLTSQNKEQQIELAKLQSNFVKRQAYQSQLGAKISTKKGLLEQLKLQESALTEKSASQSENIKDLKLMQFQINEKLTSVKENIIKNQEAVNNLQTQLQQLHANRGALEEQLQNKREALASAMMQKKELTKQTANLNEEQQLVINQINNWQEKLVLLAKTVDEIALTKVQATKKLALIVEKQASTKSEIVRLDAILKEVRHSIVQLENNLRQFEATYQDKRAALIALKGKDKTLINLIKERTMRLSDEYQLQASDIYLKDNTLTQLELQQKLKLLKLGIDELGEVNVNAIGEYIQIKERYEFLKQQQDDLLVARNNLFTTMQEMDSTVKERFKITFKQIANSFERIFEQMFGGGKAQLRLTDEHDLLTTGIDIMAQPPGKKFQQMSLLSGGERALTAITLLFAILDVRPVPFAILDETEAALDDANVARFAQYLHNFQAKTQFIVITHRKGTMINADVLYGITMQESGISKMVSVELTNIE</sequence>
<evidence type="ECO:0000313" key="8">
    <source>
        <dbReference type="EMBL" id="MCM2436460.1"/>
    </source>
</evidence>
<keyword evidence="4 6" id="KW-0175">Coiled coil</keyword>
<dbReference type="Gene3D" id="1.20.1060.20">
    <property type="match status" value="1"/>
</dbReference>
<comment type="caution">
    <text evidence="8">The sequence shown here is derived from an EMBL/GenBank/DDBJ whole genome shotgun (WGS) entry which is preliminary data.</text>
</comment>
<evidence type="ECO:0000256" key="6">
    <source>
        <dbReference type="HAMAP-Rule" id="MF_01894"/>
    </source>
</evidence>
<evidence type="ECO:0000256" key="2">
    <source>
        <dbReference type="ARBA" id="ARBA00022741"/>
    </source>
</evidence>
<dbReference type="SUPFAM" id="SSF75553">
    <property type="entry name" value="Smc hinge domain"/>
    <property type="match status" value="1"/>
</dbReference>
<dbReference type="RefSeq" id="WP_205142911.1">
    <property type="nucleotide sequence ID" value="NZ_JAFBDN010000002.1"/>
</dbReference>
<comment type="domain">
    <text evidence="6">Contains large globular domains required for ATP hydrolysis at each terminus and a third globular domain forming a flexible hinge near the middle of the molecule. These domains are separated by coiled-coil structures.</text>
</comment>
<dbReference type="Gene3D" id="3.30.70.1620">
    <property type="match status" value="1"/>
</dbReference>
<comment type="subcellular location">
    <subcellularLocation>
        <location evidence="6">Cytoplasm</location>
    </subcellularLocation>
</comment>
<feature type="coiled-coil region" evidence="6">
    <location>
        <begin position="435"/>
        <end position="469"/>
    </location>
</feature>
<dbReference type="InterPro" id="IPR024704">
    <property type="entry name" value="SMC"/>
</dbReference>
<keyword evidence="1 6" id="KW-0963">Cytoplasm</keyword>
<dbReference type="InterPro" id="IPR027417">
    <property type="entry name" value="P-loop_NTPase"/>
</dbReference>
<feature type="coiled-coil region" evidence="6">
    <location>
        <begin position="890"/>
        <end position="924"/>
    </location>
</feature>
<dbReference type="CDD" id="cd03278">
    <property type="entry name" value="ABC_SMC_barmotin"/>
    <property type="match status" value="2"/>
</dbReference>
<proteinExistence type="inferred from homology"/>
<evidence type="ECO:0000256" key="4">
    <source>
        <dbReference type="ARBA" id="ARBA00023054"/>
    </source>
</evidence>
<evidence type="ECO:0000259" key="7">
    <source>
        <dbReference type="SMART" id="SM00968"/>
    </source>
</evidence>
<dbReference type="InterPro" id="IPR003395">
    <property type="entry name" value="RecF/RecN/SMC_N"/>
</dbReference>
<evidence type="ECO:0000256" key="3">
    <source>
        <dbReference type="ARBA" id="ARBA00022840"/>
    </source>
</evidence>
<dbReference type="PIRSF" id="PIRSF005719">
    <property type="entry name" value="SMC"/>
    <property type="match status" value="1"/>
</dbReference>
<feature type="coiled-coil region" evidence="6">
    <location>
        <begin position="167"/>
        <end position="201"/>
    </location>
</feature>
<name>A0ABT0VFR5_9LACO</name>
<gene>
    <name evidence="6 8" type="primary">smc</name>
    <name evidence="8" type="ORF">KAK10_00730</name>
</gene>